<keyword evidence="3" id="KW-1185">Reference proteome</keyword>
<protein>
    <submittedName>
        <fullName evidence="2">Uncharacterized protein</fullName>
    </submittedName>
</protein>
<reference evidence="2" key="1">
    <citation type="submission" date="2023-05" db="EMBL/GenBank/DDBJ databases">
        <title>Nepenthes gracilis genome sequencing.</title>
        <authorList>
            <person name="Fukushima K."/>
        </authorList>
    </citation>
    <scope>NUCLEOTIDE SEQUENCE</scope>
    <source>
        <strain evidence="2">SING2019-196</strain>
    </source>
</reference>
<accession>A0AAD3SL46</accession>
<evidence type="ECO:0000313" key="3">
    <source>
        <dbReference type="Proteomes" id="UP001279734"/>
    </source>
</evidence>
<dbReference type="Proteomes" id="UP001279734">
    <property type="component" value="Unassembled WGS sequence"/>
</dbReference>
<comment type="caution">
    <text evidence="2">The sequence shown here is derived from an EMBL/GenBank/DDBJ whole genome shotgun (WGS) entry which is preliminary data.</text>
</comment>
<feature type="compositionally biased region" description="Basic and acidic residues" evidence="1">
    <location>
        <begin position="1"/>
        <end position="16"/>
    </location>
</feature>
<gene>
    <name evidence="2" type="ORF">Nepgr_014943</name>
</gene>
<sequence length="88" mass="10131">MVRGREGKSTRKRPNEDNGISFRITNICMKPMMRKKLKEGEASLDLVGNFIEQKRAIDSGENEVYRDHRSQAVLEVWTMEFVGEVGQT</sequence>
<evidence type="ECO:0000313" key="2">
    <source>
        <dbReference type="EMBL" id="GMH13102.1"/>
    </source>
</evidence>
<feature type="region of interest" description="Disordered" evidence="1">
    <location>
        <begin position="1"/>
        <end position="20"/>
    </location>
</feature>
<name>A0AAD3SL46_NEPGR</name>
<evidence type="ECO:0000256" key="1">
    <source>
        <dbReference type="SAM" id="MobiDB-lite"/>
    </source>
</evidence>
<proteinExistence type="predicted"/>
<dbReference type="AlphaFoldDB" id="A0AAD3SL46"/>
<organism evidence="2 3">
    <name type="scientific">Nepenthes gracilis</name>
    <name type="common">Slender pitcher plant</name>
    <dbReference type="NCBI Taxonomy" id="150966"/>
    <lineage>
        <taxon>Eukaryota</taxon>
        <taxon>Viridiplantae</taxon>
        <taxon>Streptophyta</taxon>
        <taxon>Embryophyta</taxon>
        <taxon>Tracheophyta</taxon>
        <taxon>Spermatophyta</taxon>
        <taxon>Magnoliopsida</taxon>
        <taxon>eudicotyledons</taxon>
        <taxon>Gunneridae</taxon>
        <taxon>Pentapetalae</taxon>
        <taxon>Caryophyllales</taxon>
        <taxon>Nepenthaceae</taxon>
        <taxon>Nepenthes</taxon>
    </lineage>
</organism>
<dbReference type="EMBL" id="BSYO01000012">
    <property type="protein sequence ID" value="GMH13102.1"/>
    <property type="molecule type" value="Genomic_DNA"/>
</dbReference>